<evidence type="ECO:0000259" key="2">
    <source>
        <dbReference type="Pfam" id="PF14577"/>
    </source>
</evidence>
<feature type="domain" description="Sieve element occlusion C-terminal" evidence="2">
    <location>
        <begin position="528"/>
        <end position="661"/>
    </location>
</feature>
<evidence type="ECO:0000313" key="4">
    <source>
        <dbReference type="Proteomes" id="UP000464620"/>
    </source>
</evidence>
<dbReference type="AlphaFoldDB" id="A0A6B9V9X0"/>
<reference evidence="3 4" key="1">
    <citation type="submission" date="2020-01" db="EMBL/GenBank/DDBJ databases">
        <title>Genome sequence of Arachis hypogaea, cultivar Shitouqi.</title>
        <authorList>
            <person name="Zhuang W."/>
            <person name="Chen H."/>
            <person name="Varshney R."/>
            <person name="Wang D."/>
            <person name="Ming R."/>
        </authorList>
    </citation>
    <scope>NUCLEOTIDE SEQUENCE [LARGE SCALE GENOMIC DNA]</scope>
    <source>
        <tissue evidence="3">Young leaf</tissue>
    </source>
</reference>
<gene>
    <name evidence="3" type="ORF">DS421_19g660000</name>
</gene>
<dbReference type="Gramene" id="arahy.Tifrunner.gnm2.ann2.Ah19g364700.1">
    <property type="protein sequence ID" value="arahy.Tifrunner.gnm2.ann2.Ah19g364700.1-CDS"/>
    <property type="gene ID" value="arahy.Tifrunner.gnm2.ann2.Ah19g364700"/>
</dbReference>
<name>A0A6B9V9X0_ARAHY</name>
<dbReference type="SMR" id="A0A6B9V9X0"/>
<sequence length="671" mass="76854">MSATLKSLLQIGGGENEHNPLTMSDEQILEQIYSTHVHTDTKFDVDSLFTLVENTLRRSTQIVDNVVQGSQASVENIDDKTPQPNFNSPLCTLKQISSEMACKPPGEEIAHKTTLAILNKLSNYEWDAKAVLTLAAFSLEYGEFWLLAQQQPVDLLAKSIAVLKRVPLLARPAAVQKHRQAIIELNNLVKTTLQVIELIFELEKLSTYDHKDVPDLEPAVEQIPVDVYWAIITIVAIVTQIDCLTTESEHKQELSHYGQKINIILSKLRKQITLCRQQINEAKYIQSLRKMFKTPTEITEVIKFLIFANDAPQPLFDGATKTTVDISVLKKKNVYLFISTLDITEEEISILKPVYDYSIKTNDQYKIVWIPIVEEWNEQARKKFDSLKIKMPWLVVQQFGTITGYKYIKEEWQFKKKPMVVVLSTQSKVLHTNAFHLIHAYGIKAFPFTKSDEERIHNELHWVNSVVSNTRNPVLESWIKEQKYIFFYGGKDKEWIQEFTKYASALTNDATIKQANITIELFNVEKEDKNFLSRFWSGIESLFVTKAHKTVDDAVTKEVQKMLSYKNETGWALLSKGSSVVLSGHGSTILKTVAEFEKWKEVVVKKGFEFSFKEYHEKIVRTTHRCSHLEIPNVAGKLPETIKCPDCPNTMEIYISYKCCHNGNTTTNAIH</sequence>
<dbReference type="EMBL" id="CP031001">
    <property type="protein sequence ID" value="QHN78279.1"/>
    <property type="molecule type" value="Genomic_DNA"/>
</dbReference>
<proteinExistence type="predicted"/>
<protein>
    <submittedName>
        <fullName evidence="3">Protein SIEVE ELEMENT OCCLUSION B</fullName>
    </submittedName>
</protein>
<dbReference type="Pfam" id="PF14577">
    <property type="entry name" value="SEO_C"/>
    <property type="match status" value="2"/>
</dbReference>
<dbReference type="InterPro" id="IPR027942">
    <property type="entry name" value="SEO_N"/>
</dbReference>
<dbReference type="OrthoDB" id="1478893at2759"/>
<organism evidence="3 4">
    <name type="scientific">Arachis hypogaea</name>
    <name type="common">Peanut</name>
    <dbReference type="NCBI Taxonomy" id="3818"/>
    <lineage>
        <taxon>Eukaryota</taxon>
        <taxon>Viridiplantae</taxon>
        <taxon>Streptophyta</taxon>
        <taxon>Embryophyta</taxon>
        <taxon>Tracheophyta</taxon>
        <taxon>Spermatophyta</taxon>
        <taxon>Magnoliopsida</taxon>
        <taxon>eudicotyledons</taxon>
        <taxon>Gunneridae</taxon>
        <taxon>Pentapetalae</taxon>
        <taxon>rosids</taxon>
        <taxon>fabids</taxon>
        <taxon>Fabales</taxon>
        <taxon>Fabaceae</taxon>
        <taxon>Papilionoideae</taxon>
        <taxon>50 kb inversion clade</taxon>
        <taxon>dalbergioids sensu lato</taxon>
        <taxon>Dalbergieae</taxon>
        <taxon>Pterocarpus clade</taxon>
        <taxon>Arachis</taxon>
    </lineage>
</organism>
<feature type="domain" description="Sieve element occlusion C-terminal" evidence="2">
    <location>
        <begin position="453"/>
        <end position="527"/>
    </location>
</feature>
<dbReference type="PANTHER" id="PTHR33232">
    <property type="entry name" value="PROTEIN SIEVE ELEMENT OCCLUSION B-LIKE"/>
    <property type="match status" value="1"/>
</dbReference>
<dbReference type="Pfam" id="PF14576">
    <property type="entry name" value="SEO_N"/>
    <property type="match status" value="1"/>
</dbReference>
<accession>A0A6B9V9X0</accession>
<dbReference type="GO" id="GO:0010088">
    <property type="term" value="P:phloem development"/>
    <property type="evidence" value="ECO:0007669"/>
    <property type="project" value="InterPro"/>
</dbReference>
<dbReference type="InterPro" id="IPR027944">
    <property type="entry name" value="SEO_C"/>
</dbReference>
<dbReference type="Proteomes" id="UP000464620">
    <property type="component" value="Chromosome B09"/>
</dbReference>
<feature type="domain" description="Sieve element occlusion N-terminal" evidence="1">
    <location>
        <begin position="24"/>
        <end position="295"/>
    </location>
</feature>
<evidence type="ECO:0000259" key="1">
    <source>
        <dbReference type="Pfam" id="PF14576"/>
    </source>
</evidence>
<dbReference type="PANTHER" id="PTHR33232:SF18">
    <property type="entry name" value="PROTEIN SIEVE ELEMENT OCCLUSION B-LIKE"/>
    <property type="match status" value="1"/>
</dbReference>
<dbReference type="InterPro" id="IPR039299">
    <property type="entry name" value="SEOA"/>
</dbReference>
<evidence type="ECO:0000313" key="3">
    <source>
        <dbReference type="EMBL" id="QHN78279.1"/>
    </source>
</evidence>